<reference evidence="1" key="2">
    <citation type="submission" date="2025-08" db="UniProtKB">
        <authorList>
            <consortium name="Ensembl"/>
        </authorList>
    </citation>
    <scope>IDENTIFICATION</scope>
</reference>
<dbReference type="AlphaFoldDB" id="A0A669DCA0"/>
<dbReference type="Proteomes" id="UP000005207">
    <property type="component" value="Linkage group LG1"/>
</dbReference>
<dbReference type="Ensembl" id="ENSONIT00000045806.1">
    <property type="protein sequence ID" value="ENSONIP00000057252.1"/>
    <property type="gene ID" value="ENSONIG00000038256.1"/>
</dbReference>
<name>A0A669DCA0_ORENI</name>
<accession>A0A669DCA0</accession>
<keyword evidence="2" id="KW-1185">Reference proteome</keyword>
<proteinExistence type="predicted"/>
<sequence length="147" mass="15992">MVRRVEGESPVDLLRHSAPQPLICCLPLGPPPSRFTANSTMDSSGMLRGLLLVGLLSVLCHGQASREVSAEDFGEEKQEAAVDRDLLEALDVLLGRNHNQVSSPEKRGSIPLCNYRLIKAAAQLQLAERGKLESCKKLSILLSPHTK</sequence>
<reference evidence="2" key="1">
    <citation type="submission" date="2012-01" db="EMBL/GenBank/DDBJ databases">
        <title>The Genome Sequence of Oreochromis niloticus (Nile Tilapia).</title>
        <authorList>
            <consortium name="Broad Institute Genome Assembly Team"/>
            <consortium name="Broad Institute Sequencing Platform"/>
            <person name="Di Palma F."/>
            <person name="Johnson J."/>
            <person name="Lander E.S."/>
            <person name="Lindblad-Toh K."/>
        </authorList>
    </citation>
    <scope>NUCLEOTIDE SEQUENCE [LARGE SCALE GENOMIC DNA]</scope>
</reference>
<dbReference type="GeneTree" id="ENSGT00940000171332"/>
<protein>
    <submittedName>
        <fullName evidence="1">Cocaine- and amphetamine-regulated transcript-like</fullName>
    </submittedName>
</protein>
<organism evidence="1 2">
    <name type="scientific">Oreochromis niloticus</name>
    <name type="common">Nile tilapia</name>
    <name type="synonym">Tilapia nilotica</name>
    <dbReference type="NCBI Taxonomy" id="8128"/>
    <lineage>
        <taxon>Eukaryota</taxon>
        <taxon>Metazoa</taxon>
        <taxon>Chordata</taxon>
        <taxon>Craniata</taxon>
        <taxon>Vertebrata</taxon>
        <taxon>Euteleostomi</taxon>
        <taxon>Actinopterygii</taxon>
        <taxon>Neopterygii</taxon>
        <taxon>Teleostei</taxon>
        <taxon>Neoteleostei</taxon>
        <taxon>Acanthomorphata</taxon>
        <taxon>Ovalentaria</taxon>
        <taxon>Cichlomorphae</taxon>
        <taxon>Cichliformes</taxon>
        <taxon>Cichlidae</taxon>
        <taxon>African cichlids</taxon>
        <taxon>Pseudocrenilabrinae</taxon>
        <taxon>Oreochromini</taxon>
        <taxon>Oreochromis</taxon>
    </lineage>
</organism>
<evidence type="ECO:0000313" key="1">
    <source>
        <dbReference type="Ensembl" id="ENSONIP00000057252.1"/>
    </source>
</evidence>
<evidence type="ECO:0000313" key="2">
    <source>
        <dbReference type="Proteomes" id="UP000005207"/>
    </source>
</evidence>
<reference evidence="1" key="3">
    <citation type="submission" date="2025-09" db="UniProtKB">
        <authorList>
            <consortium name="Ensembl"/>
        </authorList>
    </citation>
    <scope>IDENTIFICATION</scope>
</reference>
<gene>
    <name evidence="1" type="primary">cartl</name>
</gene>